<sequence length="389" mass="45369">MASPAEDQLLRKYFQQGLSYIEIQMLMYLNHGIELSYRTLKRRLRNLDLKKVGNWSLDEIIPVIQMEIKEGSKNLGCRSLSRRLFLKHGIFVGRNTTMCALRILDPEGVSLRSQHCLSRRQYYNQGPNFLVHIDGYDKLKPFGFCIHGAICGFSRRILWLRVARTNNNPKVVASYFLDYVEEIAGVPRCIRIDAGTENGHIEDMQKAFRWNDDDAMAGDKSVIIGSSTSNQRIERWWRSLRQLGVGYWIDFFKDLEMQGYFTCGNPMHIECLRFCFMAILQRDLDHIRKDWNTHNIRHQSKNVVECPSGKPDIMFFNPELYDAVDYKFPVEIDDIEAMKNFCEVPNKFGCREDTLAHLMDLMRQGGKSIPCETEEAVELFLWVLQQLRA</sequence>
<evidence type="ECO:0000313" key="3">
    <source>
        <dbReference type="Proteomes" id="UP000005408"/>
    </source>
</evidence>
<reference evidence="2" key="1">
    <citation type="submission" date="2022-08" db="UniProtKB">
        <authorList>
            <consortium name="EnsemblMetazoa"/>
        </authorList>
    </citation>
    <scope>IDENTIFICATION</scope>
    <source>
        <strain evidence="2">05x7-T-G4-1.051#20</strain>
    </source>
</reference>
<protein>
    <recommendedName>
        <fullName evidence="1">Integrase core domain-containing protein</fullName>
    </recommendedName>
</protein>
<accession>A0A8W8I0J0</accession>
<evidence type="ECO:0000313" key="2">
    <source>
        <dbReference type="EnsemblMetazoa" id="G11830.3:cds"/>
    </source>
</evidence>
<keyword evidence="3" id="KW-1185">Reference proteome</keyword>
<dbReference type="AlphaFoldDB" id="A0A8W8I0J0"/>
<dbReference type="InterPro" id="IPR058913">
    <property type="entry name" value="Integrase_dom_put"/>
</dbReference>
<dbReference type="Proteomes" id="UP000005408">
    <property type="component" value="Unassembled WGS sequence"/>
</dbReference>
<evidence type="ECO:0000259" key="1">
    <source>
        <dbReference type="Pfam" id="PF24764"/>
    </source>
</evidence>
<dbReference type="InterPro" id="IPR012337">
    <property type="entry name" value="RNaseH-like_sf"/>
</dbReference>
<feature type="domain" description="Integrase core" evidence="1">
    <location>
        <begin position="122"/>
        <end position="301"/>
    </location>
</feature>
<organism evidence="2 3">
    <name type="scientific">Magallana gigas</name>
    <name type="common">Pacific oyster</name>
    <name type="synonym">Crassostrea gigas</name>
    <dbReference type="NCBI Taxonomy" id="29159"/>
    <lineage>
        <taxon>Eukaryota</taxon>
        <taxon>Metazoa</taxon>
        <taxon>Spiralia</taxon>
        <taxon>Lophotrochozoa</taxon>
        <taxon>Mollusca</taxon>
        <taxon>Bivalvia</taxon>
        <taxon>Autobranchia</taxon>
        <taxon>Pteriomorphia</taxon>
        <taxon>Ostreida</taxon>
        <taxon>Ostreoidea</taxon>
        <taxon>Ostreidae</taxon>
        <taxon>Magallana</taxon>
    </lineage>
</organism>
<name>A0A8W8I0J0_MAGGI</name>
<dbReference type="EnsemblMetazoa" id="G11830.7">
    <property type="protein sequence ID" value="G11830.7:cds"/>
    <property type="gene ID" value="G11830"/>
</dbReference>
<dbReference type="Pfam" id="PF24764">
    <property type="entry name" value="rva_4"/>
    <property type="match status" value="1"/>
</dbReference>
<dbReference type="SUPFAM" id="SSF53098">
    <property type="entry name" value="Ribonuclease H-like"/>
    <property type="match status" value="1"/>
</dbReference>
<dbReference type="EnsemblMetazoa" id="G11830.3">
    <property type="protein sequence ID" value="G11830.3:cds"/>
    <property type="gene ID" value="G11830"/>
</dbReference>
<dbReference type="PANTHER" id="PTHR46791:SF13">
    <property type="entry name" value="CLR5 DOMAIN-CONTAINING PROTEIN"/>
    <property type="match status" value="1"/>
</dbReference>
<dbReference type="EnsemblMetazoa" id="G11830.13">
    <property type="protein sequence ID" value="G11830.13:cds"/>
    <property type="gene ID" value="G11830"/>
</dbReference>
<dbReference type="PANTHER" id="PTHR46791">
    <property type="entry name" value="EXPRESSED PROTEIN"/>
    <property type="match status" value="1"/>
</dbReference>
<proteinExistence type="predicted"/>